<comment type="caution">
    <text evidence="12">The sequence shown here is derived from an EMBL/GenBank/DDBJ whole genome shotgun (WGS) entry which is preliminary data.</text>
</comment>
<evidence type="ECO:0000256" key="3">
    <source>
        <dbReference type="ARBA" id="ARBA00022448"/>
    </source>
</evidence>
<evidence type="ECO:0000313" key="12">
    <source>
        <dbReference type="EMBL" id="KGD74852.1"/>
    </source>
</evidence>
<organism evidence="12 13">
    <name type="scientific">Tatumella morbirosei</name>
    <dbReference type="NCBI Taxonomy" id="642227"/>
    <lineage>
        <taxon>Bacteria</taxon>
        <taxon>Pseudomonadati</taxon>
        <taxon>Pseudomonadota</taxon>
        <taxon>Gammaproteobacteria</taxon>
        <taxon>Enterobacterales</taxon>
        <taxon>Erwiniaceae</taxon>
        <taxon>Tatumella</taxon>
    </lineage>
</organism>
<dbReference type="InterPro" id="IPR035906">
    <property type="entry name" value="MetI-like_sf"/>
</dbReference>
<feature type="transmembrane region" description="Helical" evidence="10">
    <location>
        <begin position="133"/>
        <end position="154"/>
    </location>
</feature>
<dbReference type="GO" id="GO:0015184">
    <property type="term" value="F:L-cystine transmembrane transporter activity"/>
    <property type="evidence" value="ECO:0007669"/>
    <property type="project" value="TreeGrafter"/>
</dbReference>
<dbReference type="NCBIfam" id="TIGR01726">
    <property type="entry name" value="HEQRo_perm_3TM"/>
    <property type="match status" value="1"/>
</dbReference>
<dbReference type="Gene3D" id="1.10.3720.10">
    <property type="entry name" value="MetI-like"/>
    <property type="match status" value="1"/>
</dbReference>
<evidence type="ECO:0000256" key="1">
    <source>
        <dbReference type="ARBA" id="ARBA00004429"/>
    </source>
</evidence>
<feature type="domain" description="ABC transmembrane type-1" evidence="11">
    <location>
        <begin position="18"/>
        <end position="205"/>
    </location>
</feature>
<feature type="transmembrane region" description="Helical" evidence="10">
    <location>
        <begin position="12"/>
        <end position="39"/>
    </location>
</feature>
<keyword evidence="3 10" id="KW-0813">Transport</keyword>
<dbReference type="CDD" id="cd06261">
    <property type="entry name" value="TM_PBP2"/>
    <property type="match status" value="1"/>
</dbReference>
<evidence type="ECO:0000259" key="11">
    <source>
        <dbReference type="PROSITE" id="PS50928"/>
    </source>
</evidence>
<comment type="similarity">
    <text evidence="2">Belongs to the binding-protein-dependent transport system permease family. HisMQ subfamily.</text>
</comment>
<dbReference type="InterPro" id="IPR000515">
    <property type="entry name" value="MetI-like"/>
</dbReference>
<evidence type="ECO:0000256" key="10">
    <source>
        <dbReference type="RuleBase" id="RU363032"/>
    </source>
</evidence>
<dbReference type="GO" id="GO:0043190">
    <property type="term" value="C:ATP-binding cassette (ABC) transporter complex"/>
    <property type="evidence" value="ECO:0007669"/>
    <property type="project" value="InterPro"/>
</dbReference>
<keyword evidence="7" id="KW-0029">Amino-acid transport</keyword>
<dbReference type="Pfam" id="PF00528">
    <property type="entry name" value="BPD_transp_1"/>
    <property type="match status" value="1"/>
</dbReference>
<keyword evidence="13" id="KW-1185">Reference proteome</keyword>
<evidence type="ECO:0000256" key="8">
    <source>
        <dbReference type="ARBA" id="ARBA00022989"/>
    </source>
</evidence>
<dbReference type="AlphaFoldDB" id="A0A095TDR4"/>
<name>A0A095TDR4_9GAMM</name>
<keyword evidence="5" id="KW-0997">Cell inner membrane</keyword>
<feature type="transmembrane region" description="Helical" evidence="10">
    <location>
        <begin position="184"/>
        <end position="204"/>
    </location>
</feature>
<gene>
    <name evidence="12" type="ORF">HA49_06015</name>
</gene>
<keyword evidence="8 10" id="KW-1133">Transmembrane helix</keyword>
<dbReference type="InterPro" id="IPR010065">
    <property type="entry name" value="AA_ABC_transptr_permease_3TM"/>
</dbReference>
<accession>A0A095TDR4</accession>
<reference evidence="12" key="1">
    <citation type="submission" date="2014-12" db="EMBL/GenBank/DDBJ databases">
        <title>The draft genome of the Tatumella morbirosei type strain, LMG23360T isolated from pineapple rot.</title>
        <authorList>
            <person name="Smits T.H."/>
            <person name="Palmer M."/>
            <person name="Venter S.N."/>
            <person name="Duffy B."/>
            <person name="Steenkamp E.T."/>
            <person name="Chan W.Y."/>
            <person name="Coutinho T.A."/>
            <person name="Coetzee M.P."/>
            <person name="De Maayer P."/>
        </authorList>
    </citation>
    <scope>NUCLEOTIDE SEQUENCE [LARGE SCALE GENOMIC DNA]</scope>
    <source>
        <strain evidence="12">LMG 23360</strain>
    </source>
</reference>
<dbReference type="PANTHER" id="PTHR30614:SF0">
    <property type="entry name" value="L-CYSTINE TRANSPORT SYSTEM PERMEASE PROTEIN TCYL"/>
    <property type="match status" value="1"/>
</dbReference>
<dbReference type="InterPro" id="IPR043429">
    <property type="entry name" value="ArtM/GltK/GlnP/TcyL/YhdX-like"/>
</dbReference>
<dbReference type="PROSITE" id="PS50928">
    <property type="entry name" value="ABC_TM1"/>
    <property type="match status" value="1"/>
</dbReference>
<evidence type="ECO:0000256" key="4">
    <source>
        <dbReference type="ARBA" id="ARBA00022475"/>
    </source>
</evidence>
<dbReference type="eggNOG" id="COG0765">
    <property type="taxonomic scope" value="Bacteria"/>
</dbReference>
<comment type="subcellular location">
    <subcellularLocation>
        <location evidence="1">Cell inner membrane</location>
        <topology evidence="1">Multi-pass membrane protein</topology>
    </subcellularLocation>
    <subcellularLocation>
        <location evidence="10">Cell membrane</location>
        <topology evidence="10">Multi-pass membrane protein</topology>
    </subcellularLocation>
</comment>
<dbReference type="EMBL" id="JPKR02000004">
    <property type="protein sequence ID" value="KGD74852.1"/>
    <property type="molecule type" value="Genomic_DNA"/>
</dbReference>
<evidence type="ECO:0000313" key="13">
    <source>
        <dbReference type="Proteomes" id="UP000029577"/>
    </source>
</evidence>
<evidence type="ECO:0000256" key="2">
    <source>
        <dbReference type="ARBA" id="ARBA00010072"/>
    </source>
</evidence>
<evidence type="ECO:0000256" key="7">
    <source>
        <dbReference type="ARBA" id="ARBA00022970"/>
    </source>
</evidence>
<dbReference type="PANTHER" id="PTHR30614">
    <property type="entry name" value="MEMBRANE COMPONENT OF AMINO ACID ABC TRANSPORTER"/>
    <property type="match status" value="1"/>
</dbReference>
<evidence type="ECO:0000256" key="6">
    <source>
        <dbReference type="ARBA" id="ARBA00022692"/>
    </source>
</evidence>
<keyword evidence="6 10" id="KW-0812">Transmembrane</keyword>
<evidence type="ECO:0000256" key="5">
    <source>
        <dbReference type="ARBA" id="ARBA00022519"/>
    </source>
</evidence>
<dbReference type="OrthoDB" id="9814550at2"/>
<evidence type="ECO:0000256" key="9">
    <source>
        <dbReference type="ARBA" id="ARBA00023136"/>
    </source>
</evidence>
<dbReference type="SUPFAM" id="SSF161098">
    <property type="entry name" value="MetI-like"/>
    <property type="match status" value="1"/>
</dbReference>
<dbReference type="RefSeq" id="WP_038017855.1">
    <property type="nucleotide sequence ID" value="NZ_JPKR02000004.1"/>
</dbReference>
<protein>
    <submittedName>
        <fullName evidence="12">Amino acid ABC transporter</fullName>
    </submittedName>
</protein>
<feature type="transmembrane region" description="Helical" evidence="10">
    <location>
        <begin position="83"/>
        <end position="112"/>
    </location>
</feature>
<feature type="transmembrane region" description="Helical" evidence="10">
    <location>
        <begin position="51"/>
        <end position="71"/>
    </location>
</feature>
<dbReference type="Proteomes" id="UP000029577">
    <property type="component" value="Unassembled WGS sequence"/>
</dbReference>
<keyword evidence="4" id="KW-1003">Cell membrane</keyword>
<proteinExistence type="inferred from homology"/>
<feature type="transmembrane region" description="Helical" evidence="10">
    <location>
        <begin position="160"/>
        <end position="177"/>
    </location>
</feature>
<sequence length="216" mass="24257">MFTTSFTLQDFVFLLQGAATTLELTAASIVMGTFIGLILGWARITMPKATLPIALLMDIFKSVPLLIQFVLFNALKSILNLDWSIFTIGYLVLGMYAAAFCTEIVRGGLLSVPLNLRRASRSLGMSYWQDMRFIVLPLAARVIFPGWLNLLLGLMKDTSLVMWIGIIELLRASQIIVTRIQEPLLVLCIVGVIYYVMSMVLAWLGSMLEKRWQEND</sequence>
<keyword evidence="9 10" id="KW-0472">Membrane</keyword>
<dbReference type="STRING" id="642227.HA49_06015"/>